<protein>
    <submittedName>
        <fullName evidence="1">Uncharacterized protein</fullName>
    </submittedName>
</protein>
<proteinExistence type="predicted"/>
<evidence type="ECO:0000313" key="1">
    <source>
        <dbReference type="EMBL" id="SEB38512.1"/>
    </source>
</evidence>
<reference evidence="2" key="1">
    <citation type="submission" date="2016-10" db="EMBL/GenBank/DDBJ databases">
        <authorList>
            <person name="Varghese N."/>
        </authorList>
    </citation>
    <scope>NUCLEOTIDE SEQUENCE [LARGE SCALE GENOMIC DNA]</scope>
    <source>
        <strain evidence="2">DSM 44719</strain>
    </source>
</reference>
<dbReference type="OrthoDB" id="4045431at2"/>
<organism evidence="1 2">
    <name type="scientific">Rhodococcus jostii</name>
    <dbReference type="NCBI Taxonomy" id="132919"/>
    <lineage>
        <taxon>Bacteria</taxon>
        <taxon>Bacillati</taxon>
        <taxon>Actinomycetota</taxon>
        <taxon>Actinomycetes</taxon>
        <taxon>Mycobacteriales</taxon>
        <taxon>Nocardiaceae</taxon>
        <taxon>Rhodococcus</taxon>
    </lineage>
</organism>
<dbReference type="RefSeq" id="WP_073358073.1">
    <property type="nucleotide sequence ID" value="NZ_FNTL01000002.1"/>
</dbReference>
<dbReference type="Proteomes" id="UP000183407">
    <property type="component" value="Unassembled WGS sequence"/>
</dbReference>
<accession>A0A1H4IZ06</accession>
<name>A0A1H4IZ06_RHOJO</name>
<gene>
    <name evidence="1" type="ORF">SAMN04490220_0606</name>
</gene>
<dbReference type="AlphaFoldDB" id="A0A1H4IZ06"/>
<sequence length="262" mass="29084">MTADTTTSLDVLDEAGRAKTQQLLKTLADVERKRETGGYSIDPGSDLALDHERMTGLLVSHSVDRALHHSLDCLWGLDRLLVVNGPQHYAPYVLIRGALESAATAVWLLDSDERTTRLQRRVALDIDNSKERSKAIKAAGRAAEDDAEQHKSGLSTLLRDADLTLRNCQWKGYTAVVQEIDDAPNTMGSVELAWRACSGMSHGKFWSFQVFAAETSRRTLDSTSFQADFSPSYHGLSKVLDVAVRTIHRADALYEKRRKADQ</sequence>
<dbReference type="EMBL" id="FNTL01000002">
    <property type="protein sequence ID" value="SEB38512.1"/>
    <property type="molecule type" value="Genomic_DNA"/>
</dbReference>
<evidence type="ECO:0000313" key="2">
    <source>
        <dbReference type="Proteomes" id="UP000183407"/>
    </source>
</evidence>